<name>A0ABW5JB72_9BACT</name>
<sequence>MKNLYHIYFQRVLIFCALLLSSQLSFAQVIDAPTDVTNNQTFCSSLSVTLQATCAEGNATWLDKNNIYVTDLNISLTDSAVYQVYCKAISGLDSSASVLVTFDELLPVVTIRNRIACPGEKVRLSATCSVGEVFWYGSDTTQPALGTGDIDLTLTSDKTFNVQCSTSSGTPCITDFVEFSFADPTAANILSEPDPSSTIFVCEGESFSLSASCQRGMPFIFKNNEVEELSNPITPASTGTSIYKVRCEDGNNCPSTFTSYTVQVIARSPATVSTPVSVFAGEYVSLGATCTGTFTPKWYLNDEVTPLASTTIIAPNQTTTYKVRCEMPSLPSCNGGFSSYTVTILDYIDSQPVSTLICLGDAATFNVSIVDIANVLNYQWQKRQPSGVFADIPGAMDSTFTILNTTLADKGYYRCRIQLNMPDTTLYSNEAFLSFPQTIRDNGQVTPSSITLGDDFGNAIAISDSLAVIGAVSKDLGTGSVFIYKLNPNGKWTQVTELMPADLIRCDQFGSSIAISGDTIFVSAPCKNDAGVVYVFARQAGDTWVEINKMQPTAGAINDYYGISMGISQNTLVIGADGRSSVFVYQKNNSGEWDLEQEIVSNGGPNTRFGTAVGISGQTIVVGAPDDGTLGAIYAYEKDETNTWVEKLYSVPDSLSINSFYGDDVAISGNTIIASSYNPLLNSNKIYYYERSVNGNWQLIGTLNTDTLTYHANAGYSLAIRDNTIVVGAPNNNDDRGAVIVFEKDAANIWQHKKVIIPDNLANGDYYGASVALGKNAIIVGAPFYVSISPTVIKNNSAYFYSLNTSPKPGISTVAQVASVCAGQTATFRLTGLPSTDAYTITYKIDISGALKTRIINPDSTGRATFTDTLAWVNNAQSIYITKVKNNVSNCEQAISLQAVVAVKTPTQIITNPSPQTVCLYETALFTAEATGEGLLTYQWQRQGPIAGSANAPLNNNFADLTMLSLPYRTFADSGATYKVRVTGECGVVTSTAAMLRVVPKAVVTGSSPGPICPGTFGTINFVGTSNADVYYKVNTPGSTTHSIRLDVNGRGFITTSILTQDTDYMIVSVSLNGKCQQQLSTIVKVEVKPSGMNPPITLTSPSDDVLPSGVQNRLAQSVQALNKIDNTGRATHTGNKYVLLSPGFEAKSGSTYIASISAACP</sequence>
<dbReference type="PANTHER" id="PTHR36220">
    <property type="entry name" value="UNNAMED PRODUCT"/>
    <property type="match status" value="1"/>
</dbReference>
<dbReference type="Pfam" id="PF14312">
    <property type="entry name" value="FG-GAP_2"/>
    <property type="match status" value="4"/>
</dbReference>
<dbReference type="InterPro" id="IPR011043">
    <property type="entry name" value="Gal_Oxase/kelch_b-propeller"/>
</dbReference>
<dbReference type="SUPFAM" id="SSF50965">
    <property type="entry name" value="Galactose oxidase, central domain"/>
    <property type="match status" value="1"/>
</dbReference>
<keyword evidence="7" id="KW-1185">Reference proteome</keyword>
<dbReference type="SMART" id="SM00191">
    <property type="entry name" value="Int_alpha"/>
    <property type="match status" value="2"/>
</dbReference>
<evidence type="ECO:0000256" key="1">
    <source>
        <dbReference type="ARBA" id="ARBA00022729"/>
    </source>
</evidence>
<gene>
    <name evidence="6" type="ORF">ACFSR2_17020</name>
</gene>
<dbReference type="PROSITE" id="PS50835">
    <property type="entry name" value="IG_LIKE"/>
    <property type="match status" value="1"/>
</dbReference>
<dbReference type="InterPro" id="IPR055015">
    <property type="entry name" value="GCX_COOH"/>
</dbReference>
<evidence type="ECO:0000256" key="2">
    <source>
        <dbReference type="ARBA" id="ARBA00022737"/>
    </source>
</evidence>
<dbReference type="InterPro" id="IPR013517">
    <property type="entry name" value="FG-GAP"/>
</dbReference>
<keyword evidence="3" id="KW-0325">Glycoprotein</keyword>
<evidence type="ECO:0000313" key="6">
    <source>
        <dbReference type="EMBL" id="MFD2522602.1"/>
    </source>
</evidence>
<dbReference type="InterPro" id="IPR036179">
    <property type="entry name" value="Ig-like_dom_sf"/>
</dbReference>
<dbReference type="EMBL" id="JBHULC010000021">
    <property type="protein sequence ID" value="MFD2522602.1"/>
    <property type="molecule type" value="Genomic_DNA"/>
</dbReference>
<accession>A0ABW5JB72</accession>
<dbReference type="Gene3D" id="2.60.40.10">
    <property type="entry name" value="Immunoglobulins"/>
    <property type="match status" value="2"/>
</dbReference>
<dbReference type="InterPro" id="IPR007110">
    <property type="entry name" value="Ig-like_dom"/>
</dbReference>
<comment type="caution">
    <text evidence="6">The sequence shown here is derived from an EMBL/GenBank/DDBJ whole genome shotgun (WGS) entry which is preliminary data.</text>
</comment>
<dbReference type="Gene3D" id="2.130.10.130">
    <property type="entry name" value="Integrin alpha, N-terminal"/>
    <property type="match status" value="2"/>
</dbReference>
<feature type="chain" id="PRO_5045261827" evidence="4">
    <location>
        <begin position="28"/>
        <end position="1162"/>
    </location>
</feature>
<keyword evidence="2" id="KW-0677">Repeat</keyword>
<dbReference type="SUPFAM" id="SSF48726">
    <property type="entry name" value="Immunoglobulin"/>
    <property type="match status" value="2"/>
</dbReference>
<evidence type="ECO:0000256" key="3">
    <source>
        <dbReference type="ARBA" id="ARBA00023180"/>
    </source>
</evidence>
<organism evidence="6 7">
    <name type="scientific">Emticicia soli</name>
    <dbReference type="NCBI Taxonomy" id="2027878"/>
    <lineage>
        <taxon>Bacteria</taxon>
        <taxon>Pseudomonadati</taxon>
        <taxon>Bacteroidota</taxon>
        <taxon>Cytophagia</taxon>
        <taxon>Cytophagales</taxon>
        <taxon>Leadbetterellaceae</taxon>
        <taxon>Emticicia</taxon>
    </lineage>
</organism>
<evidence type="ECO:0000313" key="7">
    <source>
        <dbReference type="Proteomes" id="UP001597510"/>
    </source>
</evidence>
<protein>
    <submittedName>
        <fullName evidence="6">3-coathanger stack domain-containing protein</fullName>
    </submittedName>
</protein>
<feature type="signal peptide" evidence="4">
    <location>
        <begin position="1"/>
        <end position="27"/>
    </location>
</feature>
<dbReference type="InterPro" id="IPR013783">
    <property type="entry name" value="Ig-like_fold"/>
</dbReference>
<evidence type="ECO:0000259" key="5">
    <source>
        <dbReference type="PROSITE" id="PS50835"/>
    </source>
</evidence>
<keyword evidence="1 4" id="KW-0732">Signal</keyword>
<feature type="domain" description="Ig-like" evidence="5">
    <location>
        <begin position="328"/>
        <end position="434"/>
    </location>
</feature>
<dbReference type="Proteomes" id="UP001597510">
    <property type="component" value="Unassembled WGS sequence"/>
</dbReference>
<dbReference type="NCBIfam" id="NF045639">
    <property type="entry name" value="GCX_COOH"/>
    <property type="match status" value="1"/>
</dbReference>
<dbReference type="InterPro" id="IPR013519">
    <property type="entry name" value="Int_alpha_beta-p"/>
</dbReference>
<proteinExistence type="predicted"/>
<dbReference type="RefSeq" id="WP_340237600.1">
    <property type="nucleotide sequence ID" value="NZ_JBBEWC010000008.1"/>
</dbReference>
<dbReference type="InterPro" id="IPR028994">
    <property type="entry name" value="Integrin_alpha_N"/>
</dbReference>
<reference evidence="7" key="1">
    <citation type="journal article" date="2019" name="Int. J. Syst. Evol. Microbiol.">
        <title>The Global Catalogue of Microorganisms (GCM) 10K type strain sequencing project: providing services to taxonomists for standard genome sequencing and annotation.</title>
        <authorList>
            <consortium name="The Broad Institute Genomics Platform"/>
            <consortium name="The Broad Institute Genome Sequencing Center for Infectious Disease"/>
            <person name="Wu L."/>
            <person name="Ma J."/>
        </authorList>
    </citation>
    <scope>NUCLEOTIDE SEQUENCE [LARGE SCALE GENOMIC DNA]</scope>
    <source>
        <strain evidence="7">KCTC 52344</strain>
    </source>
</reference>
<evidence type="ECO:0000256" key="4">
    <source>
        <dbReference type="SAM" id="SignalP"/>
    </source>
</evidence>
<dbReference type="PANTHER" id="PTHR36220:SF1">
    <property type="entry name" value="GAMMA TUBULIN COMPLEX COMPONENT C-TERMINAL DOMAIN-CONTAINING PROTEIN"/>
    <property type="match status" value="1"/>
</dbReference>